<dbReference type="Proteomes" id="UP001311730">
    <property type="component" value="Unassembled WGS sequence"/>
</dbReference>
<dbReference type="SUPFAM" id="SSF55874">
    <property type="entry name" value="ATPase domain of HSP90 chaperone/DNA topoisomerase II/histidine kinase"/>
    <property type="match status" value="2"/>
</dbReference>
<sequence>MSSTENFKISAALKNIIGKELITNEFVAVFELVKNSFDANATKVEIIFENNYKPESSKIIIKDNGKGMNYNDLKDKWLFVAYSAKRTGKENEDYRDKIKSNRIFAGAKGIGRFSCDRLGKHLNLITLKNEDKAKIENLNVDWEKFENADEEEFINISVTHNTLSENKYQLKYGTVLEISGLRDEWDRDRILKLKKSLAKLINPNQENDSDGFEIEIIAEEERRLDNEKKEEREKVNGLVKNPIFETLGIKTSNIIVKISEYGEYIETILQDRGDRIYYLKEKNPYQELHNISIHLFVLNKSAKDNFKRIMGVDSVAYGSVFMYKNGFRIYPYGEEGEDRLQIDRRKQQGHFRYFGTRELIGRIEINGEQPELREITSRDGGLVKTKTYDKLVEFFYDYALRPLENYVINIIKWGEEKIDRETGEIVNPELWPKDVKVQILELISGFINSNNIIDIQYDKDFLQVISEKQDKSVDKIVKNINRVASQSDNPELVKEAKKIELAVKGIRAEAEQAHIVAKKAEEKAKDISDKLEIETQKNQYLNATRKTLSDDAEQLVHSIDLYIGNASIYLNNLLSSDELSNSIKQQIYLIKNNIDKALKVSQLIIKSQFDYKFTSQRINLPQYIKEYLNDIAVSRPNINIKTLSLPEKMKMVNPIDIDIIIDNLISNSIKAKAKNILVEFNDNKESNKLELYYYDDGNGVSEKLVKNPNEIFELGVRDSDERGSGIGMYDVRKRLEDMKATIVFNGNNVKLKGASFKIEF</sequence>
<evidence type="ECO:0000313" key="4">
    <source>
        <dbReference type="Proteomes" id="UP001311730"/>
    </source>
</evidence>
<dbReference type="Gene3D" id="3.30.565.10">
    <property type="entry name" value="Histidine kinase-like ATPase, C-terminal domain"/>
    <property type="match status" value="2"/>
</dbReference>
<dbReference type="RefSeq" id="WP_323983219.1">
    <property type="nucleotide sequence ID" value="NZ_JAYKBW010000006.1"/>
</dbReference>
<dbReference type="PROSITE" id="PS50109">
    <property type="entry name" value="HIS_KIN"/>
    <property type="match status" value="1"/>
</dbReference>
<keyword evidence="3" id="KW-0067">ATP-binding</keyword>
<dbReference type="InterPro" id="IPR036890">
    <property type="entry name" value="HATPase_C_sf"/>
</dbReference>
<feature type="domain" description="Histidine kinase" evidence="2">
    <location>
        <begin position="653"/>
        <end position="760"/>
    </location>
</feature>
<keyword evidence="1" id="KW-0175">Coiled coil</keyword>
<dbReference type="PANTHER" id="PTHR43065">
    <property type="entry name" value="SENSOR HISTIDINE KINASE"/>
    <property type="match status" value="1"/>
</dbReference>
<feature type="coiled-coil region" evidence="1">
    <location>
        <begin position="214"/>
        <end position="241"/>
    </location>
</feature>
<dbReference type="GO" id="GO:0005524">
    <property type="term" value="F:ATP binding"/>
    <property type="evidence" value="ECO:0007669"/>
    <property type="project" value="UniProtKB-KW"/>
</dbReference>
<name>A0ABU5ZB08_9FLAO</name>
<organism evidence="3 4">
    <name type="scientific">Capnocytophaga gingivalis</name>
    <dbReference type="NCBI Taxonomy" id="1017"/>
    <lineage>
        <taxon>Bacteria</taxon>
        <taxon>Pseudomonadati</taxon>
        <taxon>Bacteroidota</taxon>
        <taxon>Flavobacteriia</taxon>
        <taxon>Flavobacteriales</taxon>
        <taxon>Flavobacteriaceae</taxon>
        <taxon>Capnocytophaga</taxon>
    </lineage>
</organism>
<keyword evidence="4" id="KW-1185">Reference proteome</keyword>
<gene>
    <name evidence="3" type="ORF">VJJ08_06370</name>
</gene>
<dbReference type="EMBL" id="JAYKBW010000006">
    <property type="protein sequence ID" value="MEB3074922.1"/>
    <property type="molecule type" value="Genomic_DNA"/>
</dbReference>
<dbReference type="InterPro" id="IPR003594">
    <property type="entry name" value="HATPase_dom"/>
</dbReference>
<dbReference type="CDD" id="cd00075">
    <property type="entry name" value="HATPase"/>
    <property type="match status" value="1"/>
</dbReference>
<dbReference type="InterPro" id="IPR005467">
    <property type="entry name" value="His_kinase_dom"/>
</dbReference>
<comment type="caution">
    <text evidence="3">The sequence shown here is derived from an EMBL/GenBank/DDBJ whole genome shotgun (WGS) entry which is preliminary data.</text>
</comment>
<dbReference type="Pfam" id="PF02518">
    <property type="entry name" value="HATPase_c"/>
    <property type="match status" value="1"/>
</dbReference>
<protein>
    <submittedName>
        <fullName evidence="3">ATP-binding protein</fullName>
    </submittedName>
</protein>
<evidence type="ECO:0000256" key="1">
    <source>
        <dbReference type="SAM" id="Coils"/>
    </source>
</evidence>
<proteinExistence type="predicted"/>
<evidence type="ECO:0000259" key="2">
    <source>
        <dbReference type="PROSITE" id="PS50109"/>
    </source>
</evidence>
<reference evidence="3 4" key="1">
    <citation type="submission" date="2023-12" db="EMBL/GenBank/DDBJ databases">
        <title>Genomic sequences of Capnocytophaga and Parvimonas strains.</title>
        <authorList>
            <person name="Watt R.M."/>
            <person name="Wang M."/>
            <person name="Yang T."/>
            <person name="Tong W.M."/>
        </authorList>
    </citation>
    <scope>NUCLEOTIDE SEQUENCE [LARGE SCALE GENOMIC DNA]</scope>
    <source>
        <strain evidence="3 4">CCUG 13096</strain>
    </source>
</reference>
<feature type="coiled-coil region" evidence="1">
    <location>
        <begin position="503"/>
        <end position="537"/>
    </location>
</feature>
<accession>A0ABU5ZB08</accession>
<evidence type="ECO:0000313" key="3">
    <source>
        <dbReference type="EMBL" id="MEB3074922.1"/>
    </source>
</evidence>
<dbReference type="Pfam" id="PF13589">
    <property type="entry name" value="HATPase_c_3"/>
    <property type="match status" value="1"/>
</dbReference>
<keyword evidence="3" id="KW-0547">Nucleotide-binding</keyword>